<proteinExistence type="inferred from homology"/>
<dbReference type="GO" id="GO:0005886">
    <property type="term" value="C:plasma membrane"/>
    <property type="evidence" value="ECO:0007669"/>
    <property type="project" value="TreeGrafter"/>
</dbReference>
<evidence type="ECO:0000256" key="7">
    <source>
        <dbReference type="ARBA" id="ARBA00023180"/>
    </source>
</evidence>
<feature type="compositionally biased region" description="Basic residues" evidence="10">
    <location>
        <begin position="664"/>
        <end position="677"/>
    </location>
</feature>
<keyword evidence="8" id="KW-0393">Immunoglobulin domain</keyword>
<keyword evidence="5" id="KW-0732">Signal</keyword>
<dbReference type="GO" id="GO:0005615">
    <property type="term" value="C:extracellular space"/>
    <property type="evidence" value="ECO:0007669"/>
    <property type="project" value="TreeGrafter"/>
</dbReference>
<evidence type="ECO:0000256" key="1">
    <source>
        <dbReference type="ARBA" id="ARBA00004613"/>
    </source>
</evidence>
<feature type="domain" description="Ig-like" evidence="11">
    <location>
        <begin position="522"/>
        <end position="606"/>
    </location>
</feature>
<evidence type="ECO:0000256" key="8">
    <source>
        <dbReference type="ARBA" id="ARBA00023319"/>
    </source>
</evidence>
<comment type="caution">
    <text evidence="13">The sequence shown here is derived from an EMBL/GenBank/DDBJ whole genome shotgun (WGS) entry which is preliminary data.</text>
</comment>
<dbReference type="GO" id="GO:0007411">
    <property type="term" value="P:axon guidance"/>
    <property type="evidence" value="ECO:0007669"/>
    <property type="project" value="TreeGrafter"/>
</dbReference>
<dbReference type="AlphaFoldDB" id="A0AAV7BXB7"/>
<dbReference type="InterPro" id="IPR036179">
    <property type="entry name" value="Ig-like_dom_sf"/>
</dbReference>
<evidence type="ECO:0000256" key="3">
    <source>
        <dbReference type="ARBA" id="ARBA00022473"/>
    </source>
</evidence>
<evidence type="ECO:0000256" key="5">
    <source>
        <dbReference type="ARBA" id="ARBA00022729"/>
    </source>
</evidence>
<dbReference type="EMBL" id="WNYA01000004">
    <property type="protein sequence ID" value="KAG8577066.1"/>
    <property type="molecule type" value="Genomic_DNA"/>
</dbReference>
<evidence type="ECO:0008006" key="15">
    <source>
        <dbReference type="Google" id="ProtNLM"/>
    </source>
</evidence>
<dbReference type="GO" id="GO:0001755">
    <property type="term" value="P:neural crest cell migration"/>
    <property type="evidence" value="ECO:0007669"/>
    <property type="project" value="TreeGrafter"/>
</dbReference>
<dbReference type="SMART" id="SM00409">
    <property type="entry name" value="IG"/>
    <property type="match status" value="1"/>
</dbReference>
<dbReference type="InterPro" id="IPR041416">
    <property type="entry name" value="IL-1RAcP-like_ig"/>
</dbReference>
<dbReference type="FunFam" id="2.60.40.10:FF:000030">
    <property type="entry name" value="Semaphorin 3F like"/>
    <property type="match status" value="1"/>
</dbReference>
<dbReference type="InterPro" id="IPR016201">
    <property type="entry name" value="PSI"/>
</dbReference>
<feature type="compositionally biased region" description="Basic residues" evidence="10">
    <location>
        <begin position="685"/>
        <end position="703"/>
    </location>
</feature>
<dbReference type="Gene3D" id="2.130.10.10">
    <property type="entry name" value="YVTN repeat-like/Quinoprotein amine dehydrogenase"/>
    <property type="match status" value="2"/>
</dbReference>
<dbReference type="SUPFAM" id="SSF103575">
    <property type="entry name" value="Plexin repeat"/>
    <property type="match status" value="1"/>
</dbReference>
<dbReference type="InterPro" id="IPR036352">
    <property type="entry name" value="Semap_dom_sf"/>
</dbReference>
<dbReference type="SMART" id="SM00423">
    <property type="entry name" value="PSI"/>
    <property type="match status" value="1"/>
</dbReference>
<evidence type="ECO:0000256" key="9">
    <source>
        <dbReference type="PROSITE-ProRule" id="PRU00352"/>
    </source>
</evidence>
<keyword evidence="3" id="KW-0217">Developmental protein</keyword>
<dbReference type="Pfam" id="PF18452">
    <property type="entry name" value="Ig_6"/>
    <property type="match status" value="1"/>
</dbReference>
<keyword evidence="6" id="KW-1015">Disulfide bond</keyword>
<comment type="subcellular location">
    <subcellularLocation>
        <location evidence="1">Secreted</location>
    </subcellularLocation>
</comment>
<dbReference type="Gene3D" id="3.30.1680.10">
    <property type="entry name" value="ligand-binding face of the semaphorins, domain 2"/>
    <property type="match status" value="1"/>
</dbReference>
<dbReference type="PROSITE" id="PS50835">
    <property type="entry name" value="IG_LIKE"/>
    <property type="match status" value="1"/>
</dbReference>
<dbReference type="InterPro" id="IPR001627">
    <property type="entry name" value="Semap_dom"/>
</dbReference>
<dbReference type="GO" id="GO:0030335">
    <property type="term" value="P:positive regulation of cell migration"/>
    <property type="evidence" value="ECO:0007669"/>
    <property type="project" value="TreeGrafter"/>
</dbReference>
<comment type="similarity">
    <text evidence="2">Belongs to the semaphorin family.</text>
</comment>
<dbReference type="InterPro" id="IPR015943">
    <property type="entry name" value="WD40/YVTN_repeat-like_dom_sf"/>
</dbReference>
<evidence type="ECO:0000259" key="11">
    <source>
        <dbReference type="PROSITE" id="PS50835"/>
    </source>
</evidence>
<dbReference type="InterPro" id="IPR013783">
    <property type="entry name" value="Ig-like_fold"/>
</dbReference>
<sequence>MEKKCHKCHSRWLTPQNITATLSLFLLIFLPTTHSMKQNIPRLKLSHKDLLVSNSCIPFLESSSESLGFQTLLLDEERSRLFLGAKDYIYMLNLVDVNKNIRKIHWPATQDREDFCKLAGKDENEECANFIKVLHHYNKTHIYACGTGAFHPLCGYIELGSNKEEIVFKLDTQNLESGRLKCPFDPHPPFASIMTDNYLFAGTASDFLGKETTFTRSLGPTNEHHFIRTDISDHYWLNGAKFFGAYSIPDTYNPDDDKIYFFFREASPEGSASEKTIFSRVGRVCKNDIGGQRSLINKWTTFLKARLVCSIPGPDGGDTYFDELQDVFLLPTKDERNPVVYGIFTTTSSIFKASAVCVYSMADIRGVFNGPYAHKESPDHKWVQYDGRIPYPRPGTVYVGTVLKVISVAKGIWNMEEVLLEELQIFKNPSPITNIELSIKQHQLYITSPDGLVQLSPHRCDTYGKACTDCCLARDPYCAWDGNACSRYIPTLKRRSRRQDVKNGDPLTQCWDVDDKTVNEAPEEKVIFGVESNSTFLECVPKSQQASIRWFIQHTGEERQEEITSDDRVIKTEYGLLIRSLQKKDSGTYYCKAQEHTFIHTLVKLSVKVIENEQMEQTQKMEEDEARGRELITESRLRYKDYLQLLSSPTFSMDEYCEQMWHKEKKRQRNKGGAKWKHVQEIKKSRNRRHHEQRERHARILSA</sequence>
<feature type="region of interest" description="Disordered" evidence="10">
    <location>
        <begin position="664"/>
        <end position="703"/>
    </location>
</feature>
<dbReference type="InterPro" id="IPR007110">
    <property type="entry name" value="Ig-like_dom"/>
</dbReference>
<evidence type="ECO:0000313" key="13">
    <source>
        <dbReference type="EMBL" id="KAG8577065.1"/>
    </source>
</evidence>
<dbReference type="PROSITE" id="PS51004">
    <property type="entry name" value="SEMA"/>
    <property type="match status" value="1"/>
</dbReference>
<evidence type="ECO:0000256" key="4">
    <source>
        <dbReference type="ARBA" id="ARBA00022525"/>
    </source>
</evidence>
<dbReference type="PANTHER" id="PTHR11036">
    <property type="entry name" value="SEMAPHORIN"/>
    <property type="match status" value="1"/>
</dbReference>
<evidence type="ECO:0000256" key="6">
    <source>
        <dbReference type="ARBA" id="ARBA00023157"/>
    </source>
</evidence>
<dbReference type="Pfam" id="PF01403">
    <property type="entry name" value="Sema"/>
    <property type="match status" value="1"/>
</dbReference>
<dbReference type="FunFam" id="3.30.1680.10:FF:000001">
    <property type="entry name" value="Semaphorin 3F like"/>
    <property type="match status" value="1"/>
</dbReference>
<dbReference type="InterPro" id="IPR003599">
    <property type="entry name" value="Ig_sub"/>
</dbReference>
<evidence type="ECO:0000259" key="12">
    <source>
        <dbReference type="PROSITE" id="PS51004"/>
    </source>
</evidence>
<dbReference type="CDD" id="cd05871">
    <property type="entry name" value="Ig_Sema3"/>
    <property type="match status" value="1"/>
</dbReference>
<dbReference type="InterPro" id="IPR027231">
    <property type="entry name" value="Semaphorin"/>
</dbReference>
<evidence type="ECO:0000256" key="2">
    <source>
        <dbReference type="ARBA" id="ARBA00009492"/>
    </source>
</evidence>
<comment type="caution">
    <text evidence="9">Lacks conserved residue(s) required for the propagation of feature annotation.</text>
</comment>
<protein>
    <recommendedName>
        <fullName evidence="15">Semaphorin 3D</fullName>
    </recommendedName>
</protein>
<reference evidence="13" key="1">
    <citation type="thesis" date="2020" institute="ProQuest LLC" country="789 East Eisenhower Parkway, Ann Arbor, MI, USA">
        <title>Comparative Genomics and Chromosome Evolution.</title>
        <authorList>
            <person name="Mudd A.B."/>
        </authorList>
    </citation>
    <scope>NUCLEOTIDE SEQUENCE</scope>
    <source>
        <strain evidence="13">237g6f4</strain>
        <tissue evidence="13">Blood</tissue>
    </source>
</reference>
<dbReference type="SMART" id="SM00630">
    <property type="entry name" value="Sema"/>
    <property type="match status" value="1"/>
</dbReference>
<organism evidence="13 14">
    <name type="scientific">Engystomops pustulosus</name>
    <name type="common">Tungara frog</name>
    <name type="synonym">Physalaemus pustulosus</name>
    <dbReference type="NCBI Taxonomy" id="76066"/>
    <lineage>
        <taxon>Eukaryota</taxon>
        <taxon>Metazoa</taxon>
        <taxon>Chordata</taxon>
        <taxon>Craniata</taxon>
        <taxon>Vertebrata</taxon>
        <taxon>Euteleostomi</taxon>
        <taxon>Amphibia</taxon>
        <taxon>Batrachia</taxon>
        <taxon>Anura</taxon>
        <taxon>Neobatrachia</taxon>
        <taxon>Hyloidea</taxon>
        <taxon>Leptodactylidae</taxon>
        <taxon>Leiuperinae</taxon>
        <taxon>Engystomops</taxon>
    </lineage>
</organism>
<accession>A0AAV7BXB7</accession>
<dbReference type="EMBL" id="WNYA01000004">
    <property type="protein sequence ID" value="KAG8577065.1"/>
    <property type="molecule type" value="Genomic_DNA"/>
</dbReference>
<dbReference type="Proteomes" id="UP000824782">
    <property type="component" value="Unassembled WGS sequence"/>
</dbReference>
<dbReference type="SUPFAM" id="SSF48726">
    <property type="entry name" value="Immunoglobulin"/>
    <property type="match status" value="1"/>
</dbReference>
<feature type="domain" description="Sema" evidence="12">
    <location>
        <begin position="42"/>
        <end position="396"/>
    </location>
</feature>
<dbReference type="PANTHER" id="PTHR11036:SF36">
    <property type="entry name" value="SEMAPHORIN-3D"/>
    <property type="match status" value="1"/>
</dbReference>
<dbReference type="SUPFAM" id="SSF101912">
    <property type="entry name" value="Sema domain"/>
    <property type="match status" value="1"/>
</dbReference>
<keyword evidence="14" id="KW-1185">Reference proteome</keyword>
<keyword evidence="4" id="KW-0964">Secreted</keyword>
<keyword evidence="7" id="KW-0325">Glycoprotein</keyword>
<dbReference type="GO" id="GO:0071526">
    <property type="term" value="P:semaphorin-plexin signaling pathway"/>
    <property type="evidence" value="ECO:0007669"/>
    <property type="project" value="TreeGrafter"/>
</dbReference>
<evidence type="ECO:0000313" key="14">
    <source>
        <dbReference type="Proteomes" id="UP000824782"/>
    </source>
</evidence>
<evidence type="ECO:0000256" key="10">
    <source>
        <dbReference type="SAM" id="MobiDB-lite"/>
    </source>
</evidence>
<dbReference type="GO" id="GO:0045499">
    <property type="term" value="F:chemorepellent activity"/>
    <property type="evidence" value="ECO:0007669"/>
    <property type="project" value="TreeGrafter"/>
</dbReference>
<dbReference type="Gene3D" id="2.60.40.10">
    <property type="entry name" value="Immunoglobulins"/>
    <property type="match status" value="1"/>
</dbReference>
<name>A0AAV7BXB7_ENGPU</name>
<gene>
    <name evidence="13" type="ORF">GDO81_010053</name>
</gene>
<dbReference type="GO" id="GO:0030215">
    <property type="term" value="F:semaphorin receptor binding"/>
    <property type="evidence" value="ECO:0007669"/>
    <property type="project" value="InterPro"/>
</dbReference>